<feature type="transmembrane region" description="Helical" evidence="6">
    <location>
        <begin position="20"/>
        <end position="37"/>
    </location>
</feature>
<keyword evidence="2 6" id="KW-0812">Transmembrane</keyword>
<dbReference type="PANTHER" id="PTHR23501">
    <property type="entry name" value="MAJOR FACILITATOR SUPERFAMILY"/>
    <property type="match status" value="1"/>
</dbReference>
<keyword evidence="9" id="KW-1185">Reference proteome</keyword>
<reference evidence="8" key="1">
    <citation type="journal article" date="2020" name="Phytopathology">
        <title>Genome sequence of the chestnut blight fungus Cryphonectria parasitica EP155: A fundamental resource for an archetypical invasive plant pathogen.</title>
        <authorList>
            <person name="Crouch J.A."/>
            <person name="Dawe A."/>
            <person name="Aerts A."/>
            <person name="Barry K."/>
            <person name="Churchill A.C.L."/>
            <person name="Grimwood J."/>
            <person name="Hillman B."/>
            <person name="Milgroom M.G."/>
            <person name="Pangilinan J."/>
            <person name="Smith M."/>
            <person name="Salamov A."/>
            <person name="Schmutz J."/>
            <person name="Yadav J."/>
            <person name="Grigoriev I.V."/>
            <person name="Nuss D."/>
        </authorList>
    </citation>
    <scope>NUCLEOTIDE SEQUENCE</scope>
    <source>
        <strain evidence="8">EP155</strain>
    </source>
</reference>
<dbReference type="PROSITE" id="PS00099">
    <property type="entry name" value="THIOLASE_3"/>
    <property type="match status" value="1"/>
</dbReference>
<feature type="transmembrane region" description="Helical" evidence="6">
    <location>
        <begin position="176"/>
        <end position="196"/>
    </location>
</feature>
<sequence length="576" mass="62119">MAKPEPVLHDQTNILPTGRLIVVFCALASALLITFIDQQSIGVVLPTIGRDLNSSSTITWAGTSSLIANTAFQVLYGRLSDIFGRKVILISSLGLLGLGDLLCSFARTGPQLFAFRAISGVASGGNMALAMMVVSDVTTLKQRGKFMGILGACVGMGNAIGPFISSSFAERVTWRALFWLLCPLAVCSGLILYVLLPPQTIPPEPLRTKLAKIDYLGIFFSSVGTILLLIPISGIGTQFAANSPMVIAMLTIGSCFLVLFGLNEWKVAKLPMFPFRLFKKPALAAMMVQNFLMTSSVRPELSMTLLCPDSPCNILYYLPLFYQIVRQMTVIQSALMILPVVLPQSVASIASGQYMSRLNRYGEVIWMGFSLWVTATIVESRFSRTFPLAGMIVTLIIQGMGVGFTFQPTLVAAQAHSAKADRAVVISSRNFLRSLGGACGLAVASALYSNTVIGKLPSPPLIPETVANQIKSSVFSVPDLSGLSATQKGMILDTYTLASRSVFYFWVGCISCCWLLMFFIKDKGLQRKEEKQGSEGVVEAGGRGRDEEGGSAPGSGEEEDTANEVDEMPRRDAEKE</sequence>
<dbReference type="PROSITE" id="PS50850">
    <property type="entry name" value="MFS"/>
    <property type="match status" value="1"/>
</dbReference>
<evidence type="ECO:0000256" key="3">
    <source>
        <dbReference type="ARBA" id="ARBA00022989"/>
    </source>
</evidence>
<dbReference type="GO" id="GO:0016747">
    <property type="term" value="F:acyltransferase activity, transferring groups other than amino-acyl groups"/>
    <property type="evidence" value="ECO:0007669"/>
    <property type="project" value="InterPro"/>
</dbReference>
<proteinExistence type="predicted"/>
<dbReference type="Gene3D" id="1.20.1250.20">
    <property type="entry name" value="MFS general substrate transporter like domains"/>
    <property type="match status" value="1"/>
</dbReference>
<evidence type="ECO:0000259" key="7">
    <source>
        <dbReference type="PROSITE" id="PS50850"/>
    </source>
</evidence>
<feature type="compositionally biased region" description="Acidic residues" evidence="5">
    <location>
        <begin position="556"/>
        <end position="566"/>
    </location>
</feature>
<evidence type="ECO:0000256" key="5">
    <source>
        <dbReference type="SAM" id="MobiDB-lite"/>
    </source>
</evidence>
<evidence type="ECO:0000313" key="9">
    <source>
        <dbReference type="Proteomes" id="UP000803844"/>
    </source>
</evidence>
<gene>
    <name evidence="8" type="ORF">M406DRAFT_327814</name>
</gene>
<feature type="compositionally biased region" description="Basic and acidic residues" evidence="5">
    <location>
        <begin position="567"/>
        <end position="576"/>
    </location>
</feature>
<feature type="region of interest" description="Disordered" evidence="5">
    <location>
        <begin position="527"/>
        <end position="576"/>
    </location>
</feature>
<name>A0A9P4Y534_CRYP1</name>
<feature type="transmembrane region" description="Helical" evidence="6">
    <location>
        <begin position="146"/>
        <end position="164"/>
    </location>
</feature>
<dbReference type="SUPFAM" id="SSF103473">
    <property type="entry name" value="MFS general substrate transporter"/>
    <property type="match status" value="1"/>
</dbReference>
<dbReference type="Gene3D" id="1.20.1720.10">
    <property type="entry name" value="Multidrug resistance protein D"/>
    <property type="match status" value="1"/>
</dbReference>
<feature type="transmembrane region" description="Helical" evidence="6">
    <location>
        <begin position="502"/>
        <end position="520"/>
    </location>
</feature>
<comment type="subcellular location">
    <subcellularLocation>
        <location evidence="1">Membrane</location>
        <topology evidence="1">Multi-pass membrane protein</topology>
    </subcellularLocation>
</comment>
<feature type="transmembrane region" description="Helical" evidence="6">
    <location>
        <begin position="57"/>
        <end position="75"/>
    </location>
</feature>
<feature type="transmembrane region" description="Helical" evidence="6">
    <location>
        <begin position="87"/>
        <end position="107"/>
    </location>
</feature>
<dbReference type="Pfam" id="PF07690">
    <property type="entry name" value="MFS_1"/>
    <property type="match status" value="1"/>
</dbReference>
<feature type="transmembrane region" description="Helical" evidence="6">
    <location>
        <begin position="363"/>
        <end position="382"/>
    </location>
</feature>
<dbReference type="InterPro" id="IPR001958">
    <property type="entry name" value="Tet-R_TetA/multi-R_MdtG-like"/>
</dbReference>
<dbReference type="InterPro" id="IPR020610">
    <property type="entry name" value="Thiolase_AS"/>
</dbReference>
<dbReference type="Proteomes" id="UP000803844">
    <property type="component" value="Unassembled WGS sequence"/>
</dbReference>
<evidence type="ECO:0000313" key="8">
    <source>
        <dbReference type="EMBL" id="KAF3766688.1"/>
    </source>
</evidence>
<dbReference type="InterPro" id="IPR036259">
    <property type="entry name" value="MFS_trans_sf"/>
</dbReference>
<feature type="transmembrane region" description="Helical" evidence="6">
    <location>
        <begin position="245"/>
        <end position="265"/>
    </location>
</feature>
<evidence type="ECO:0000256" key="2">
    <source>
        <dbReference type="ARBA" id="ARBA00022692"/>
    </source>
</evidence>
<dbReference type="GO" id="GO:0022857">
    <property type="term" value="F:transmembrane transporter activity"/>
    <property type="evidence" value="ECO:0007669"/>
    <property type="project" value="InterPro"/>
</dbReference>
<dbReference type="InterPro" id="IPR020846">
    <property type="entry name" value="MFS_dom"/>
</dbReference>
<organism evidence="8 9">
    <name type="scientific">Cryphonectria parasitica (strain ATCC 38755 / EP155)</name>
    <dbReference type="NCBI Taxonomy" id="660469"/>
    <lineage>
        <taxon>Eukaryota</taxon>
        <taxon>Fungi</taxon>
        <taxon>Dikarya</taxon>
        <taxon>Ascomycota</taxon>
        <taxon>Pezizomycotina</taxon>
        <taxon>Sordariomycetes</taxon>
        <taxon>Sordariomycetidae</taxon>
        <taxon>Diaporthales</taxon>
        <taxon>Cryphonectriaceae</taxon>
        <taxon>Cryphonectria-Endothia species complex</taxon>
        <taxon>Cryphonectria</taxon>
    </lineage>
</organism>
<dbReference type="PRINTS" id="PR01035">
    <property type="entry name" value="TCRTETA"/>
</dbReference>
<dbReference type="RefSeq" id="XP_040777649.1">
    <property type="nucleotide sequence ID" value="XM_040920258.1"/>
</dbReference>
<keyword evidence="3 6" id="KW-1133">Transmembrane helix</keyword>
<feature type="transmembrane region" description="Helical" evidence="6">
    <location>
        <begin position="216"/>
        <end position="239"/>
    </location>
</feature>
<feature type="transmembrane region" description="Helical" evidence="6">
    <location>
        <begin position="431"/>
        <end position="449"/>
    </location>
</feature>
<dbReference type="AlphaFoldDB" id="A0A9P4Y534"/>
<protein>
    <submittedName>
        <fullName evidence="8">MFS general substrate transporter</fullName>
    </submittedName>
</protein>
<feature type="transmembrane region" description="Helical" evidence="6">
    <location>
        <begin position="113"/>
        <end position="134"/>
    </location>
</feature>
<dbReference type="InterPro" id="IPR011701">
    <property type="entry name" value="MFS"/>
</dbReference>
<evidence type="ECO:0000256" key="6">
    <source>
        <dbReference type="SAM" id="Phobius"/>
    </source>
</evidence>
<dbReference type="PANTHER" id="PTHR23501:SF78">
    <property type="entry name" value="MAJOR FACILITATOR SUPERFAMILY (MFS) PROFILE DOMAIN-CONTAINING PROTEIN-RELATED"/>
    <property type="match status" value="1"/>
</dbReference>
<keyword evidence="4 6" id="KW-0472">Membrane</keyword>
<dbReference type="GeneID" id="63837387"/>
<evidence type="ECO:0000256" key="1">
    <source>
        <dbReference type="ARBA" id="ARBA00004141"/>
    </source>
</evidence>
<accession>A0A9P4Y534</accession>
<comment type="caution">
    <text evidence="8">The sequence shown here is derived from an EMBL/GenBank/DDBJ whole genome shotgun (WGS) entry which is preliminary data.</text>
</comment>
<feature type="domain" description="Major facilitator superfamily (MFS) profile" evidence="7">
    <location>
        <begin position="23"/>
        <end position="525"/>
    </location>
</feature>
<feature type="transmembrane region" description="Helical" evidence="6">
    <location>
        <begin position="388"/>
        <end position="410"/>
    </location>
</feature>
<dbReference type="EMBL" id="MU032346">
    <property type="protein sequence ID" value="KAF3766688.1"/>
    <property type="molecule type" value="Genomic_DNA"/>
</dbReference>
<dbReference type="OrthoDB" id="10021397at2759"/>
<dbReference type="GO" id="GO:0005886">
    <property type="term" value="C:plasma membrane"/>
    <property type="evidence" value="ECO:0007669"/>
    <property type="project" value="TreeGrafter"/>
</dbReference>
<evidence type="ECO:0000256" key="4">
    <source>
        <dbReference type="ARBA" id="ARBA00023136"/>
    </source>
</evidence>